<name>A0AAV4U4R5_9ARAC</name>
<keyword evidence="3" id="KW-1185">Reference proteome</keyword>
<gene>
    <name evidence="1" type="ORF">CDAR_371291</name>
    <name evidence="2" type="ORF">CDAR_371381</name>
</gene>
<dbReference type="EMBL" id="BPLQ01010708">
    <property type="protein sequence ID" value="GIY52747.1"/>
    <property type="molecule type" value="Genomic_DNA"/>
</dbReference>
<comment type="caution">
    <text evidence="1">The sequence shown here is derived from an EMBL/GenBank/DDBJ whole genome shotgun (WGS) entry which is preliminary data.</text>
</comment>
<evidence type="ECO:0000313" key="1">
    <source>
        <dbReference type="EMBL" id="GIY52747.1"/>
    </source>
</evidence>
<reference evidence="1 3" key="1">
    <citation type="submission" date="2021-06" db="EMBL/GenBank/DDBJ databases">
        <title>Caerostris darwini draft genome.</title>
        <authorList>
            <person name="Kono N."/>
            <person name="Arakawa K."/>
        </authorList>
    </citation>
    <scope>NUCLEOTIDE SEQUENCE [LARGE SCALE GENOMIC DNA]</scope>
</reference>
<evidence type="ECO:0000313" key="3">
    <source>
        <dbReference type="Proteomes" id="UP001054837"/>
    </source>
</evidence>
<evidence type="ECO:0000313" key="2">
    <source>
        <dbReference type="EMBL" id="GIY52760.1"/>
    </source>
</evidence>
<dbReference type="EMBL" id="BPLQ01010708">
    <property type="protein sequence ID" value="GIY52760.1"/>
    <property type="molecule type" value="Genomic_DNA"/>
</dbReference>
<organism evidence="1 3">
    <name type="scientific">Caerostris darwini</name>
    <dbReference type="NCBI Taxonomy" id="1538125"/>
    <lineage>
        <taxon>Eukaryota</taxon>
        <taxon>Metazoa</taxon>
        <taxon>Ecdysozoa</taxon>
        <taxon>Arthropoda</taxon>
        <taxon>Chelicerata</taxon>
        <taxon>Arachnida</taxon>
        <taxon>Araneae</taxon>
        <taxon>Araneomorphae</taxon>
        <taxon>Entelegynae</taxon>
        <taxon>Araneoidea</taxon>
        <taxon>Araneidae</taxon>
        <taxon>Caerostris</taxon>
    </lineage>
</organism>
<accession>A0AAV4U4R5</accession>
<sequence length="77" mass="9077">METWNQWKHVLFSNESASLYFLLPKDTIYVWRILSEAYNMDGFLSAIKKKVASEELNFIVCERRLMGNKGPLDGRYL</sequence>
<dbReference type="AlphaFoldDB" id="A0AAV4U4R5"/>
<protein>
    <submittedName>
        <fullName evidence="1">Uncharacterized protein</fullName>
    </submittedName>
</protein>
<proteinExistence type="predicted"/>
<dbReference type="Proteomes" id="UP001054837">
    <property type="component" value="Unassembled WGS sequence"/>
</dbReference>